<feature type="transmembrane region" description="Helical" evidence="10">
    <location>
        <begin position="71"/>
        <end position="90"/>
    </location>
</feature>
<dbReference type="OrthoDB" id="2874149at2759"/>
<dbReference type="GO" id="GO:0005886">
    <property type="term" value="C:plasma membrane"/>
    <property type="evidence" value="ECO:0007669"/>
    <property type="project" value="TreeGrafter"/>
</dbReference>
<keyword evidence="4 10" id="KW-0812">Transmembrane</keyword>
<dbReference type="InterPro" id="IPR001546">
    <property type="entry name" value="GPCR_Pheromne_A_rcpt"/>
</dbReference>
<protein>
    <submittedName>
        <fullName evidence="11">Fungal pheromone STE3G-protein-coupled receptor</fullName>
    </submittedName>
</protein>
<dbReference type="Pfam" id="PF02076">
    <property type="entry name" value="STE3"/>
    <property type="match status" value="1"/>
</dbReference>
<sequence>MEYPELPFFSFLAAVLVLIPLPWHWRARNIATVSLIIWLFLVDVVYGINSLIWNENVENAAPVWCDITSKIIVGASYALPLATLCICKHLEMVSSSRKVSFDYADRRHRMLFEAFMCFGLPAIFMALHYIVQGHRFDIFENTGCQAAVYISIPAILIIWLPQLLFSVVTMIYATIAIYHFIHRRLIFASHIQNTDSALTTNRYLRLIAMAFTEMIWCTTLTSYNLYNNITGGLRPWTTWADVHSNFLRVDQFLEMAIPPDFRQVMMLFWWAMPVSSFIFFIFFGFGEEARKEYIKIWQWSKESILRRSEKEMASSSTSGSP</sequence>
<organism evidence="11 12">
    <name type="scientific">Macrolepiota fuliginosa MF-IS2</name>
    <dbReference type="NCBI Taxonomy" id="1400762"/>
    <lineage>
        <taxon>Eukaryota</taxon>
        <taxon>Fungi</taxon>
        <taxon>Dikarya</taxon>
        <taxon>Basidiomycota</taxon>
        <taxon>Agaricomycotina</taxon>
        <taxon>Agaricomycetes</taxon>
        <taxon>Agaricomycetidae</taxon>
        <taxon>Agaricales</taxon>
        <taxon>Agaricineae</taxon>
        <taxon>Agaricaceae</taxon>
        <taxon>Macrolepiota</taxon>
    </lineage>
</organism>
<evidence type="ECO:0000256" key="10">
    <source>
        <dbReference type="SAM" id="Phobius"/>
    </source>
</evidence>
<dbReference type="PRINTS" id="PR00899">
    <property type="entry name" value="GPCRSTE3"/>
</dbReference>
<evidence type="ECO:0000256" key="4">
    <source>
        <dbReference type="ARBA" id="ARBA00022692"/>
    </source>
</evidence>
<keyword evidence="5 10" id="KW-1133">Transmembrane helix</keyword>
<dbReference type="PANTHER" id="PTHR28097">
    <property type="entry name" value="PHEROMONE A FACTOR RECEPTOR"/>
    <property type="match status" value="1"/>
</dbReference>
<feature type="transmembrane region" description="Helical" evidence="10">
    <location>
        <begin position="150"/>
        <end position="181"/>
    </location>
</feature>
<evidence type="ECO:0000256" key="9">
    <source>
        <dbReference type="ARBA" id="ARBA00023224"/>
    </source>
</evidence>
<dbReference type="GO" id="GO:0004933">
    <property type="term" value="F:mating-type a-factor pheromone receptor activity"/>
    <property type="evidence" value="ECO:0007669"/>
    <property type="project" value="InterPro"/>
</dbReference>
<dbReference type="AlphaFoldDB" id="A0A9P5XE55"/>
<feature type="transmembrane region" description="Helical" evidence="10">
    <location>
        <begin position="267"/>
        <end position="285"/>
    </location>
</feature>
<dbReference type="EMBL" id="MU151191">
    <property type="protein sequence ID" value="KAF9447631.1"/>
    <property type="molecule type" value="Genomic_DNA"/>
</dbReference>
<keyword evidence="3" id="KW-0589">Pheromone response</keyword>
<keyword evidence="6" id="KW-0297">G-protein coupled receptor</keyword>
<evidence type="ECO:0000313" key="11">
    <source>
        <dbReference type="EMBL" id="KAF9447631.1"/>
    </source>
</evidence>
<comment type="subcellular location">
    <subcellularLocation>
        <location evidence="1">Membrane</location>
        <topology evidence="1">Multi-pass membrane protein</topology>
    </subcellularLocation>
</comment>
<feature type="transmembrane region" description="Helical" evidence="10">
    <location>
        <begin position="202"/>
        <end position="226"/>
    </location>
</feature>
<dbReference type="PRINTS" id="PR00900">
    <property type="entry name" value="PHEROMONEAR"/>
</dbReference>
<proteinExistence type="inferred from homology"/>
<evidence type="ECO:0000256" key="1">
    <source>
        <dbReference type="ARBA" id="ARBA00004141"/>
    </source>
</evidence>
<evidence type="ECO:0000256" key="3">
    <source>
        <dbReference type="ARBA" id="ARBA00022507"/>
    </source>
</evidence>
<gene>
    <name evidence="11" type="ORF">P691DRAFT_671096</name>
</gene>
<keyword evidence="12" id="KW-1185">Reference proteome</keyword>
<evidence type="ECO:0000256" key="7">
    <source>
        <dbReference type="ARBA" id="ARBA00023136"/>
    </source>
</evidence>
<evidence type="ECO:0000256" key="8">
    <source>
        <dbReference type="ARBA" id="ARBA00023170"/>
    </source>
</evidence>
<dbReference type="PANTHER" id="PTHR28097:SF1">
    <property type="entry name" value="PHEROMONE A FACTOR RECEPTOR"/>
    <property type="match status" value="1"/>
</dbReference>
<feature type="transmembrane region" description="Helical" evidence="10">
    <location>
        <begin position="6"/>
        <end position="23"/>
    </location>
</feature>
<evidence type="ECO:0000256" key="5">
    <source>
        <dbReference type="ARBA" id="ARBA00022989"/>
    </source>
</evidence>
<comment type="similarity">
    <text evidence="2">Belongs to the G-protein coupled receptor 4 family.</text>
</comment>
<dbReference type="CDD" id="cd14966">
    <property type="entry name" value="7tmD_STE3"/>
    <property type="match status" value="1"/>
</dbReference>
<feature type="transmembrane region" description="Helical" evidence="10">
    <location>
        <begin position="111"/>
        <end position="130"/>
    </location>
</feature>
<dbReference type="GO" id="GO:0000750">
    <property type="term" value="P:pheromone-dependent signal transduction involved in conjugation with cellular fusion"/>
    <property type="evidence" value="ECO:0007669"/>
    <property type="project" value="TreeGrafter"/>
</dbReference>
<dbReference type="Proteomes" id="UP000807342">
    <property type="component" value="Unassembled WGS sequence"/>
</dbReference>
<evidence type="ECO:0000256" key="2">
    <source>
        <dbReference type="ARBA" id="ARBA00011085"/>
    </source>
</evidence>
<comment type="caution">
    <text evidence="11">The sequence shown here is derived from an EMBL/GenBank/DDBJ whole genome shotgun (WGS) entry which is preliminary data.</text>
</comment>
<feature type="transmembrane region" description="Helical" evidence="10">
    <location>
        <begin position="30"/>
        <end position="51"/>
    </location>
</feature>
<evidence type="ECO:0000256" key="6">
    <source>
        <dbReference type="ARBA" id="ARBA00023040"/>
    </source>
</evidence>
<name>A0A9P5XE55_9AGAR</name>
<keyword evidence="7 10" id="KW-0472">Membrane</keyword>
<accession>A0A9P5XE55</accession>
<evidence type="ECO:0000313" key="12">
    <source>
        <dbReference type="Proteomes" id="UP000807342"/>
    </source>
</evidence>
<reference evidence="11" key="1">
    <citation type="submission" date="2020-11" db="EMBL/GenBank/DDBJ databases">
        <authorList>
            <consortium name="DOE Joint Genome Institute"/>
            <person name="Ahrendt S."/>
            <person name="Riley R."/>
            <person name="Andreopoulos W."/>
            <person name="Labutti K."/>
            <person name="Pangilinan J."/>
            <person name="Ruiz-Duenas F.J."/>
            <person name="Barrasa J.M."/>
            <person name="Sanchez-Garcia M."/>
            <person name="Camarero S."/>
            <person name="Miyauchi S."/>
            <person name="Serrano A."/>
            <person name="Linde D."/>
            <person name="Babiker R."/>
            <person name="Drula E."/>
            <person name="Ayuso-Fernandez I."/>
            <person name="Pacheco R."/>
            <person name="Padilla G."/>
            <person name="Ferreira P."/>
            <person name="Barriuso J."/>
            <person name="Kellner H."/>
            <person name="Castanera R."/>
            <person name="Alfaro M."/>
            <person name="Ramirez L."/>
            <person name="Pisabarro A.G."/>
            <person name="Kuo A."/>
            <person name="Tritt A."/>
            <person name="Lipzen A."/>
            <person name="He G."/>
            <person name="Yan M."/>
            <person name="Ng V."/>
            <person name="Cullen D."/>
            <person name="Martin F."/>
            <person name="Rosso M.-N."/>
            <person name="Henrissat B."/>
            <person name="Hibbett D."/>
            <person name="Martinez A.T."/>
            <person name="Grigoriev I.V."/>
        </authorList>
    </citation>
    <scope>NUCLEOTIDE SEQUENCE</scope>
    <source>
        <strain evidence="11">MF-IS2</strain>
    </source>
</reference>
<keyword evidence="9" id="KW-0807">Transducer</keyword>
<dbReference type="InterPro" id="IPR001499">
    <property type="entry name" value="GPCR_STE3"/>
</dbReference>
<keyword evidence="8 11" id="KW-0675">Receptor</keyword>